<feature type="transmembrane region" description="Helical" evidence="9">
    <location>
        <begin position="73"/>
        <end position="95"/>
    </location>
</feature>
<evidence type="ECO:0000256" key="9">
    <source>
        <dbReference type="RuleBase" id="RU362122"/>
    </source>
</evidence>
<dbReference type="PANTHER" id="PTHR30588">
    <property type="entry name" value="BRANCHED-CHAIN AMINO ACID TRANSPORT SYSTEM 2 CARRIER PROTEIN"/>
    <property type="match status" value="1"/>
</dbReference>
<keyword evidence="7 9" id="KW-1133">Transmembrane helix</keyword>
<dbReference type="GO" id="GO:0005304">
    <property type="term" value="F:L-valine transmembrane transporter activity"/>
    <property type="evidence" value="ECO:0007669"/>
    <property type="project" value="TreeGrafter"/>
</dbReference>
<dbReference type="Pfam" id="PF05525">
    <property type="entry name" value="Branch_AA_trans"/>
    <property type="match status" value="1"/>
</dbReference>
<dbReference type="NCBIfam" id="TIGR00796">
    <property type="entry name" value="livcs"/>
    <property type="match status" value="1"/>
</dbReference>
<feature type="transmembrane region" description="Helical" evidence="9">
    <location>
        <begin position="147"/>
        <end position="167"/>
    </location>
</feature>
<comment type="function">
    <text evidence="9">Component of the transport system for branched-chain amino acids.</text>
</comment>
<keyword evidence="3 9" id="KW-0813">Transport</keyword>
<feature type="transmembrane region" description="Helical" evidence="9">
    <location>
        <begin position="187"/>
        <end position="210"/>
    </location>
</feature>
<dbReference type="OrthoDB" id="9783920at2"/>
<keyword evidence="5 9" id="KW-0812">Transmembrane</keyword>
<feature type="transmembrane region" description="Helical" evidence="9">
    <location>
        <begin position="397"/>
        <end position="421"/>
    </location>
</feature>
<proteinExistence type="inferred from homology"/>
<evidence type="ECO:0000313" key="11">
    <source>
        <dbReference type="Proteomes" id="UP000188613"/>
    </source>
</evidence>
<protein>
    <recommendedName>
        <fullName evidence="9">Branched-chain amino acid transport system carrier protein</fullName>
    </recommendedName>
</protein>
<comment type="similarity">
    <text evidence="2 9">Belongs to the branched chain amino acid transporter family.</text>
</comment>
<evidence type="ECO:0000256" key="6">
    <source>
        <dbReference type="ARBA" id="ARBA00022970"/>
    </source>
</evidence>
<dbReference type="Proteomes" id="UP000188613">
    <property type="component" value="Unassembled WGS sequence"/>
</dbReference>
<evidence type="ECO:0000256" key="1">
    <source>
        <dbReference type="ARBA" id="ARBA00004651"/>
    </source>
</evidence>
<feature type="transmembrane region" description="Helical" evidence="9">
    <location>
        <begin position="336"/>
        <end position="357"/>
    </location>
</feature>
<accession>A0A1V2A5J8</accession>
<sequence length="427" mass="45242">MKNNDIIFIGLMLFALFFGAGNLIFPPFLGMESGTSFLPAMTGFIITGVSLPFLAVMAIALSKDGITSIGQRVHPIFGIIFAILVYLAIGPFFGIPRGASVSFEMGIAPFLSKPSGSELFIFTLIFFIVTLLLSLNPTKLVDTVGQYLTPALLLAIALLCIAAFFQFDSPAGAPSVKYEDAPFVKGFIEGYLTMDTIAALAFGIVVISAIKDKGITDQKTIIKYTMAAGLIAAVGLALVYGSIGWIGVHMPGADQFDNGAAILTYASSLLFGSAGKVVLAVIVALACLTTCIGLTSACAQFFAEKWPRLSYKWYVVLFTVISFFIANLGLNTIISVSVPVLVMLYPFAIVLVVLSLLQPAAGKSRGMYVGAIILTAVYSINDGLTAFGFNIEGFTKVIGWVPFFDSGLGWIVPAAAGAILGRFIKAK</sequence>
<keyword evidence="6 9" id="KW-0029">Amino-acid transport</keyword>
<feature type="transmembrane region" description="Helical" evidence="9">
    <location>
        <begin position="277"/>
        <end position="299"/>
    </location>
</feature>
<name>A0A1V2A5J8_9BACI</name>
<dbReference type="AlphaFoldDB" id="A0A1V2A5J8"/>
<dbReference type="PANTHER" id="PTHR30588:SF0">
    <property type="entry name" value="BRANCHED-CHAIN AMINO ACID PERMEASE BRNQ"/>
    <property type="match status" value="1"/>
</dbReference>
<dbReference type="GO" id="GO:0015188">
    <property type="term" value="F:L-isoleucine transmembrane transporter activity"/>
    <property type="evidence" value="ECO:0007669"/>
    <property type="project" value="TreeGrafter"/>
</dbReference>
<organism evidence="10 11">
    <name type="scientific">Domibacillus epiphyticus</name>
    <dbReference type="NCBI Taxonomy" id="1714355"/>
    <lineage>
        <taxon>Bacteria</taxon>
        <taxon>Bacillati</taxon>
        <taxon>Bacillota</taxon>
        <taxon>Bacilli</taxon>
        <taxon>Bacillales</taxon>
        <taxon>Bacillaceae</taxon>
        <taxon>Domibacillus</taxon>
    </lineage>
</organism>
<dbReference type="GO" id="GO:0015818">
    <property type="term" value="P:isoleucine transport"/>
    <property type="evidence" value="ECO:0007669"/>
    <property type="project" value="TreeGrafter"/>
</dbReference>
<evidence type="ECO:0000256" key="4">
    <source>
        <dbReference type="ARBA" id="ARBA00022475"/>
    </source>
</evidence>
<feature type="transmembrane region" description="Helical" evidence="9">
    <location>
        <begin position="369"/>
        <end position="391"/>
    </location>
</feature>
<evidence type="ECO:0000256" key="8">
    <source>
        <dbReference type="ARBA" id="ARBA00023136"/>
    </source>
</evidence>
<evidence type="ECO:0000256" key="3">
    <source>
        <dbReference type="ARBA" id="ARBA00022448"/>
    </source>
</evidence>
<evidence type="ECO:0000256" key="7">
    <source>
        <dbReference type="ARBA" id="ARBA00022989"/>
    </source>
</evidence>
<keyword evidence="8 9" id="KW-0472">Membrane</keyword>
<dbReference type="GO" id="GO:0005886">
    <property type="term" value="C:plasma membrane"/>
    <property type="evidence" value="ECO:0007669"/>
    <property type="project" value="UniProtKB-SubCell"/>
</dbReference>
<evidence type="ECO:0000313" key="10">
    <source>
        <dbReference type="EMBL" id="OMP66074.1"/>
    </source>
</evidence>
<dbReference type="RefSeq" id="WP_076767255.1">
    <property type="nucleotide sequence ID" value="NZ_MSFI01000025.1"/>
</dbReference>
<feature type="transmembrane region" description="Helical" evidence="9">
    <location>
        <begin position="222"/>
        <end position="248"/>
    </location>
</feature>
<evidence type="ECO:0000256" key="5">
    <source>
        <dbReference type="ARBA" id="ARBA00022692"/>
    </source>
</evidence>
<dbReference type="GO" id="GO:0015190">
    <property type="term" value="F:L-leucine transmembrane transporter activity"/>
    <property type="evidence" value="ECO:0007669"/>
    <property type="project" value="TreeGrafter"/>
</dbReference>
<feature type="transmembrane region" description="Helical" evidence="9">
    <location>
        <begin position="7"/>
        <end position="25"/>
    </location>
</feature>
<dbReference type="STRING" id="1714355.BTO28_13785"/>
<comment type="subcellular location">
    <subcellularLocation>
        <location evidence="1 9">Cell membrane</location>
        <topology evidence="1 9">Multi-pass membrane protein</topology>
    </subcellularLocation>
</comment>
<feature type="transmembrane region" description="Helical" evidence="9">
    <location>
        <begin position="37"/>
        <end position="61"/>
    </location>
</feature>
<feature type="transmembrane region" description="Helical" evidence="9">
    <location>
        <begin position="115"/>
        <end position="135"/>
    </location>
</feature>
<comment type="caution">
    <text evidence="10">The sequence shown here is derived from an EMBL/GenBank/DDBJ whole genome shotgun (WGS) entry which is preliminary data.</text>
</comment>
<dbReference type="InterPro" id="IPR004685">
    <property type="entry name" value="Brnchd-chn_aa_trnsp_Livcs"/>
</dbReference>
<keyword evidence="4" id="KW-1003">Cell membrane</keyword>
<keyword evidence="11" id="KW-1185">Reference proteome</keyword>
<reference evidence="10 11" key="1">
    <citation type="submission" date="2016-12" db="EMBL/GenBank/DDBJ databases">
        <title>Domibacillus sp. SAB 38T whole genome sequencing.</title>
        <authorList>
            <person name="Verma A."/>
            <person name="Ojha A.K."/>
            <person name="Krishnamurthi S."/>
        </authorList>
    </citation>
    <scope>NUCLEOTIDE SEQUENCE [LARGE SCALE GENOMIC DNA]</scope>
    <source>
        <strain evidence="10 11">SAB 38</strain>
    </source>
</reference>
<gene>
    <name evidence="10" type="ORF">BTO28_13785</name>
</gene>
<dbReference type="GO" id="GO:0015820">
    <property type="term" value="P:L-leucine transport"/>
    <property type="evidence" value="ECO:0007669"/>
    <property type="project" value="TreeGrafter"/>
</dbReference>
<evidence type="ECO:0000256" key="2">
    <source>
        <dbReference type="ARBA" id="ARBA00008540"/>
    </source>
</evidence>
<feature type="transmembrane region" description="Helical" evidence="9">
    <location>
        <begin position="311"/>
        <end position="330"/>
    </location>
</feature>
<dbReference type="EMBL" id="MSFI01000025">
    <property type="protein sequence ID" value="OMP66074.1"/>
    <property type="molecule type" value="Genomic_DNA"/>
</dbReference>